<proteinExistence type="predicted"/>
<accession>A0A9D4NAB4</accession>
<sequence length="62" mass="6594">MRDNLLYFGITEVVDNNQPSIGTTVNASVGTQTSSDEPLDASGDMPHAAMGCATYDRSRAED</sequence>
<gene>
    <name evidence="2" type="ORF">DPMN_014932</name>
</gene>
<evidence type="ECO:0000313" key="2">
    <source>
        <dbReference type="EMBL" id="KAH3890843.1"/>
    </source>
</evidence>
<comment type="caution">
    <text evidence="2">The sequence shown here is derived from an EMBL/GenBank/DDBJ whole genome shotgun (WGS) entry which is preliminary data.</text>
</comment>
<feature type="compositionally biased region" description="Polar residues" evidence="1">
    <location>
        <begin position="17"/>
        <end position="36"/>
    </location>
</feature>
<dbReference type="EMBL" id="JAIWYP010000001">
    <property type="protein sequence ID" value="KAH3890843.1"/>
    <property type="molecule type" value="Genomic_DNA"/>
</dbReference>
<protein>
    <submittedName>
        <fullName evidence="2">Uncharacterized protein</fullName>
    </submittedName>
</protein>
<reference evidence="2" key="2">
    <citation type="submission" date="2020-11" db="EMBL/GenBank/DDBJ databases">
        <authorList>
            <person name="McCartney M.A."/>
            <person name="Auch B."/>
            <person name="Kono T."/>
            <person name="Mallez S."/>
            <person name="Becker A."/>
            <person name="Gohl D.M."/>
            <person name="Silverstein K.A.T."/>
            <person name="Koren S."/>
            <person name="Bechman K.B."/>
            <person name="Herman A."/>
            <person name="Abrahante J.E."/>
            <person name="Garbe J."/>
        </authorList>
    </citation>
    <scope>NUCLEOTIDE SEQUENCE</scope>
    <source>
        <strain evidence="2">Duluth1</strain>
        <tissue evidence="2">Whole animal</tissue>
    </source>
</reference>
<keyword evidence="3" id="KW-1185">Reference proteome</keyword>
<feature type="region of interest" description="Disordered" evidence="1">
    <location>
        <begin position="17"/>
        <end position="49"/>
    </location>
</feature>
<dbReference type="AlphaFoldDB" id="A0A9D4NAB4"/>
<name>A0A9D4NAB4_DREPO</name>
<dbReference type="Proteomes" id="UP000828390">
    <property type="component" value="Unassembled WGS sequence"/>
</dbReference>
<evidence type="ECO:0000256" key="1">
    <source>
        <dbReference type="SAM" id="MobiDB-lite"/>
    </source>
</evidence>
<reference evidence="2" key="1">
    <citation type="journal article" date="2019" name="bioRxiv">
        <title>The Genome of the Zebra Mussel, Dreissena polymorpha: A Resource for Invasive Species Research.</title>
        <authorList>
            <person name="McCartney M.A."/>
            <person name="Auch B."/>
            <person name="Kono T."/>
            <person name="Mallez S."/>
            <person name="Zhang Y."/>
            <person name="Obille A."/>
            <person name="Becker A."/>
            <person name="Abrahante J.E."/>
            <person name="Garbe J."/>
            <person name="Badalamenti J.P."/>
            <person name="Herman A."/>
            <person name="Mangelson H."/>
            <person name="Liachko I."/>
            <person name="Sullivan S."/>
            <person name="Sone E.D."/>
            <person name="Koren S."/>
            <person name="Silverstein K.A.T."/>
            <person name="Beckman K.B."/>
            <person name="Gohl D.M."/>
        </authorList>
    </citation>
    <scope>NUCLEOTIDE SEQUENCE</scope>
    <source>
        <strain evidence="2">Duluth1</strain>
        <tissue evidence="2">Whole animal</tissue>
    </source>
</reference>
<organism evidence="2 3">
    <name type="scientific">Dreissena polymorpha</name>
    <name type="common">Zebra mussel</name>
    <name type="synonym">Mytilus polymorpha</name>
    <dbReference type="NCBI Taxonomy" id="45954"/>
    <lineage>
        <taxon>Eukaryota</taxon>
        <taxon>Metazoa</taxon>
        <taxon>Spiralia</taxon>
        <taxon>Lophotrochozoa</taxon>
        <taxon>Mollusca</taxon>
        <taxon>Bivalvia</taxon>
        <taxon>Autobranchia</taxon>
        <taxon>Heteroconchia</taxon>
        <taxon>Euheterodonta</taxon>
        <taxon>Imparidentia</taxon>
        <taxon>Neoheterodontei</taxon>
        <taxon>Myida</taxon>
        <taxon>Dreissenoidea</taxon>
        <taxon>Dreissenidae</taxon>
        <taxon>Dreissena</taxon>
    </lineage>
</organism>
<evidence type="ECO:0000313" key="3">
    <source>
        <dbReference type="Proteomes" id="UP000828390"/>
    </source>
</evidence>